<reference evidence="2 3" key="1">
    <citation type="submission" date="2024-11" db="EMBL/GenBank/DDBJ databases">
        <title>A near-complete genome assembly of Cinchona calisaya.</title>
        <authorList>
            <person name="Lian D.C."/>
            <person name="Zhao X.W."/>
            <person name="Wei L."/>
        </authorList>
    </citation>
    <scope>NUCLEOTIDE SEQUENCE [LARGE SCALE GENOMIC DNA]</scope>
    <source>
        <tissue evidence="2">Nenye</tissue>
    </source>
</reference>
<protein>
    <submittedName>
        <fullName evidence="2">Uncharacterized protein</fullName>
    </submittedName>
</protein>
<proteinExistence type="predicted"/>
<sequence>MENDLDDLSLYFLFHDCPAPNLDDLFSSSTSIQENYPEVAQEQDDAAQEDHQHEVHNRENEQQHGAVLEQDDDVFGLLDIPEQEVQENVEDLEADYAQPNSDNAMREHAVQSRQQSTVEANGEGLIQPDDQDHNAMENDPDDLSLYFLLDDCPAPNLDDLFPPSTEIQENYRQVSREDHQHEVHNHENEQQHGAVLEQDDDVFGLLDIPEQEVQENVEDLQADYAQPNLDNAMIRENAVRSRQESTVDGHGEEISQPEEDHNAIFPTALGGFIDVEDLFVDNSNDDLEDLGLVNQPQSDATLLENPGDVGDIPQLDQEMI</sequence>
<name>A0ABD2XV08_9GENT</name>
<keyword evidence="3" id="KW-1185">Reference proteome</keyword>
<organism evidence="2 3">
    <name type="scientific">Cinchona calisaya</name>
    <dbReference type="NCBI Taxonomy" id="153742"/>
    <lineage>
        <taxon>Eukaryota</taxon>
        <taxon>Viridiplantae</taxon>
        <taxon>Streptophyta</taxon>
        <taxon>Embryophyta</taxon>
        <taxon>Tracheophyta</taxon>
        <taxon>Spermatophyta</taxon>
        <taxon>Magnoliopsida</taxon>
        <taxon>eudicotyledons</taxon>
        <taxon>Gunneridae</taxon>
        <taxon>Pentapetalae</taxon>
        <taxon>asterids</taxon>
        <taxon>lamiids</taxon>
        <taxon>Gentianales</taxon>
        <taxon>Rubiaceae</taxon>
        <taxon>Cinchonoideae</taxon>
        <taxon>Cinchoneae</taxon>
        <taxon>Cinchona</taxon>
    </lineage>
</organism>
<evidence type="ECO:0000256" key="1">
    <source>
        <dbReference type="SAM" id="MobiDB-lite"/>
    </source>
</evidence>
<gene>
    <name evidence="2" type="ORF">ACH5RR_041288</name>
</gene>
<dbReference type="EMBL" id="JBJUIK010000017">
    <property type="protein sequence ID" value="KAL3498556.1"/>
    <property type="molecule type" value="Genomic_DNA"/>
</dbReference>
<feature type="region of interest" description="Disordered" evidence="1">
    <location>
        <begin position="297"/>
        <end position="320"/>
    </location>
</feature>
<feature type="compositionally biased region" description="Basic and acidic residues" evidence="1">
    <location>
        <begin position="48"/>
        <end position="62"/>
    </location>
</feature>
<dbReference type="Proteomes" id="UP001630127">
    <property type="component" value="Unassembled WGS sequence"/>
</dbReference>
<evidence type="ECO:0000313" key="3">
    <source>
        <dbReference type="Proteomes" id="UP001630127"/>
    </source>
</evidence>
<comment type="caution">
    <text evidence="2">The sequence shown here is derived from an EMBL/GenBank/DDBJ whole genome shotgun (WGS) entry which is preliminary data.</text>
</comment>
<accession>A0ABD2XV08</accession>
<evidence type="ECO:0000313" key="2">
    <source>
        <dbReference type="EMBL" id="KAL3498556.1"/>
    </source>
</evidence>
<feature type="region of interest" description="Disordered" evidence="1">
    <location>
        <begin position="30"/>
        <end position="71"/>
    </location>
</feature>
<dbReference type="AlphaFoldDB" id="A0ABD2XV08"/>